<keyword evidence="5" id="KW-1185">Reference proteome</keyword>
<reference evidence="3 6" key="2">
    <citation type="submission" date="2016-10" db="EMBL/GenBank/DDBJ databases">
        <title>Hydorgenophaga sp. LPB0072 isolated from gastropod.</title>
        <authorList>
            <person name="Kim E."/>
            <person name="Yi H."/>
        </authorList>
    </citation>
    <scope>NUCLEOTIDE SEQUENCE [LARGE SCALE GENOMIC DNA]</scope>
    <source>
        <strain evidence="3 6">LPB0072</strain>
    </source>
</reference>
<evidence type="ECO:0008006" key="7">
    <source>
        <dbReference type="Google" id="ProtNLM"/>
    </source>
</evidence>
<sequence length="240" mass="26535">MAQTPDEPLTMTVHSLPALDESGAAKTVDARAGRWKLLLLLLVSVAPVVASYVTYYVIRPEGRRNYGELIDPQRPLPAINGTNTQGETVPLTQLKDQWLFISVADSACDEACNQHLFVQRQLREGLGKEKERLEWVWLRTGDAELSAPLKEATARATVLHVDETELATWLQPAPGHRLADHLYVVDPIGNWMMRFPADADPLKIKRDLSRLLSASAFWDTDGRPEPKTVPAPAPAQTTGG</sequence>
<dbReference type="Proteomes" id="UP000185680">
    <property type="component" value="Chromosome"/>
</dbReference>
<evidence type="ECO:0000256" key="1">
    <source>
        <dbReference type="SAM" id="MobiDB-lite"/>
    </source>
</evidence>
<keyword evidence="2" id="KW-0472">Membrane</keyword>
<dbReference type="AlphaFoldDB" id="A0A163CL32"/>
<dbReference type="InterPro" id="IPR036249">
    <property type="entry name" value="Thioredoxin-like_sf"/>
</dbReference>
<accession>A0A163CL32</accession>
<keyword evidence="2" id="KW-0812">Transmembrane</keyword>
<evidence type="ECO:0000313" key="3">
    <source>
        <dbReference type="EMBL" id="AOW14613.1"/>
    </source>
</evidence>
<dbReference type="RefSeq" id="WP_066086926.1">
    <property type="nucleotide sequence ID" value="NZ_CP017476.1"/>
</dbReference>
<organism evidence="3 6">
    <name type="scientific">Hydrogenophaga crassostreae</name>
    <dbReference type="NCBI Taxonomy" id="1763535"/>
    <lineage>
        <taxon>Bacteria</taxon>
        <taxon>Pseudomonadati</taxon>
        <taxon>Pseudomonadota</taxon>
        <taxon>Betaproteobacteria</taxon>
        <taxon>Burkholderiales</taxon>
        <taxon>Comamonadaceae</taxon>
        <taxon>Hydrogenophaga</taxon>
    </lineage>
</organism>
<dbReference type="SUPFAM" id="SSF52833">
    <property type="entry name" value="Thioredoxin-like"/>
    <property type="match status" value="1"/>
</dbReference>
<dbReference type="EMBL" id="CP017476">
    <property type="protein sequence ID" value="AOW14613.1"/>
    <property type="molecule type" value="Genomic_DNA"/>
</dbReference>
<evidence type="ECO:0000313" key="6">
    <source>
        <dbReference type="Proteomes" id="UP000185680"/>
    </source>
</evidence>
<feature type="region of interest" description="Disordered" evidence="1">
    <location>
        <begin position="219"/>
        <end position="240"/>
    </location>
</feature>
<gene>
    <name evidence="3" type="ORF">LPB072_19075</name>
    <name evidence="4" type="ORF">LPB72_05475</name>
</gene>
<keyword evidence="2" id="KW-1133">Transmembrane helix</keyword>
<dbReference type="KEGG" id="hyl:LPB072_19075"/>
<reference evidence="4 5" key="1">
    <citation type="submission" date="2016-02" db="EMBL/GenBank/DDBJ databases">
        <title>Draft genome sequence of Hydrogenophaga sp. LPB0072.</title>
        <authorList>
            <person name="Shin S.-K."/>
            <person name="Yi H."/>
        </authorList>
    </citation>
    <scope>NUCLEOTIDE SEQUENCE [LARGE SCALE GENOMIC DNA]</scope>
    <source>
        <strain evidence="4 5">LPB0072</strain>
    </source>
</reference>
<name>A0A163CL32_9BURK</name>
<proteinExistence type="predicted"/>
<feature type="transmembrane region" description="Helical" evidence="2">
    <location>
        <begin position="37"/>
        <end position="58"/>
    </location>
</feature>
<dbReference type="Proteomes" id="UP000185657">
    <property type="component" value="Unassembled WGS sequence"/>
</dbReference>
<dbReference type="STRING" id="1763535.LPB072_19075"/>
<evidence type="ECO:0000313" key="4">
    <source>
        <dbReference type="EMBL" id="OAD43289.1"/>
    </source>
</evidence>
<dbReference type="Gene3D" id="3.40.30.10">
    <property type="entry name" value="Glutaredoxin"/>
    <property type="match status" value="1"/>
</dbReference>
<dbReference type="OrthoDB" id="9180342at2"/>
<evidence type="ECO:0000313" key="5">
    <source>
        <dbReference type="Proteomes" id="UP000185657"/>
    </source>
</evidence>
<protein>
    <recommendedName>
        <fullName evidence="7">Cytochrome C oxidase subunit I</fullName>
    </recommendedName>
</protein>
<evidence type="ECO:0000256" key="2">
    <source>
        <dbReference type="SAM" id="Phobius"/>
    </source>
</evidence>
<dbReference type="EMBL" id="LVWD01000004">
    <property type="protein sequence ID" value="OAD43289.1"/>
    <property type="molecule type" value="Genomic_DNA"/>
</dbReference>